<evidence type="ECO:0000256" key="2">
    <source>
        <dbReference type="ARBA" id="ARBA00022771"/>
    </source>
</evidence>
<dbReference type="SMART" id="SM00184">
    <property type="entry name" value="RING"/>
    <property type="match status" value="1"/>
</dbReference>
<evidence type="ECO:0000259" key="5">
    <source>
        <dbReference type="PROSITE" id="PS50089"/>
    </source>
</evidence>
<dbReference type="Gene3D" id="3.30.40.10">
    <property type="entry name" value="Zinc/RING finger domain, C3HC4 (zinc finger)"/>
    <property type="match status" value="1"/>
</dbReference>
<evidence type="ECO:0000256" key="4">
    <source>
        <dbReference type="PROSITE-ProRule" id="PRU00175"/>
    </source>
</evidence>
<dbReference type="Proteomes" id="UP001085076">
    <property type="component" value="Miscellaneous, Linkage group lg09"/>
</dbReference>
<dbReference type="GO" id="GO:0061630">
    <property type="term" value="F:ubiquitin protein ligase activity"/>
    <property type="evidence" value="ECO:0007669"/>
    <property type="project" value="TreeGrafter"/>
</dbReference>
<dbReference type="GO" id="GO:0016567">
    <property type="term" value="P:protein ubiquitination"/>
    <property type="evidence" value="ECO:0007669"/>
    <property type="project" value="TreeGrafter"/>
</dbReference>
<keyword evidence="1" id="KW-0479">Metal-binding</keyword>
<sequence>MGSPAGIHPEDQLPKVITYLSIFMSTVHYILTRAFQLLGLSDLLLDDAVSESRVVAAIDEALPVALYHQVMSLGTRISDGGCIVCLHEFHGDDEVRRLCNCRHVFHRSCLDGWIGLGRRTCPLCRSALFSHDELASSLQSESPLFLVE</sequence>
<reference evidence="6" key="1">
    <citation type="submission" date="2021-03" db="EMBL/GenBank/DDBJ databases">
        <authorList>
            <person name="Li Z."/>
            <person name="Yang C."/>
        </authorList>
    </citation>
    <scope>NUCLEOTIDE SEQUENCE</scope>
    <source>
        <strain evidence="6">Dzin_1.0</strain>
        <tissue evidence="6">Leaf</tissue>
    </source>
</reference>
<organism evidence="6 7">
    <name type="scientific">Dioscorea zingiberensis</name>
    <dbReference type="NCBI Taxonomy" id="325984"/>
    <lineage>
        <taxon>Eukaryota</taxon>
        <taxon>Viridiplantae</taxon>
        <taxon>Streptophyta</taxon>
        <taxon>Embryophyta</taxon>
        <taxon>Tracheophyta</taxon>
        <taxon>Spermatophyta</taxon>
        <taxon>Magnoliopsida</taxon>
        <taxon>Liliopsida</taxon>
        <taxon>Dioscoreales</taxon>
        <taxon>Dioscoreaceae</taxon>
        <taxon>Dioscorea</taxon>
    </lineage>
</organism>
<dbReference type="EMBL" id="JAGGNH010000009">
    <property type="protein sequence ID" value="KAJ0964305.1"/>
    <property type="molecule type" value="Genomic_DNA"/>
</dbReference>
<evidence type="ECO:0000256" key="1">
    <source>
        <dbReference type="ARBA" id="ARBA00022723"/>
    </source>
</evidence>
<gene>
    <name evidence="6" type="ORF">J5N97_029427</name>
</gene>
<dbReference type="InterPro" id="IPR001841">
    <property type="entry name" value="Znf_RING"/>
</dbReference>
<dbReference type="AlphaFoldDB" id="A0A9D5H5W7"/>
<comment type="caution">
    <text evidence="6">The sequence shown here is derived from an EMBL/GenBank/DDBJ whole genome shotgun (WGS) entry which is preliminary data.</text>
</comment>
<keyword evidence="3" id="KW-0862">Zinc</keyword>
<dbReference type="OrthoDB" id="8062037at2759"/>
<proteinExistence type="predicted"/>
<dbReference type="Pfam" id="PF13639">
    <property type="entry name" value="zf-RING_2"/>
    <property type="match status" value="1"/>
</dbReference>
<evidence type="ECO:0000256" key="3">
    <source>
        <dbReference type="ARBA" id="ARBA00022833"/>
    </source>
</evidence>
<protein>
    <recommendedName>
        <fullName evidence="5">RING-type domain-containing protein</fullName>
    </recommendedName>
</protein>
<dbReference type="PROSITE" id="PS50089">
    <property type="entry name" value="ZF_RING_2"/>
    <property type="match status" value="1"/>
</dbReference>
<evidence type="ECO:0000313" key="6">
    <source>
        <dbReference type="EMBL" id="KAJ0964305.1"/>
    </source>
</evidence>
<name>A0A9D5H5W7_9LILI</name>
<reference evidence="6" key="2">
    <citation type="journal article" date="2022" name="Hortic Res">
        <title>The genome of Dioscorea zingiberensis sheds light on the biosynthesis, origin and evolution of the medicinally important diosgenin saponins.</title>
        <authorList>
            <person name="Li Y."/>
            <person name="Tan C."/>
            <person name="Li Z."/>
            <person name="Guo J."/>
            <person name="Li S."/>
            <person name="Chen X."/>
            <person name="Wang C."/>
            <person name="Dai X."/>
            <person name="Yang H."/>
            <person name="Song W."/>
            <person name="Hou L."/>
            <person name="Xu J."/>
            <person name="Tong Z."/>
            <person name="Xu A."/>
            <person name="Yuan X."/>
            <person name="Wang W."/>
            <person name="Yang Q."/>
            <person name="Chen L."/>
            <person name="Sun Z."/>
            <person name="Wang K."/>
            <person name="Pan B."/>
            <person name="Chen J."/>
            <person name="Bao Y."/>
            <person name="Liu F."/>
            <person name="Qi X."/>
            <person name="Gang D.R."/>
            <person name="Wen J."/>
            <person name="Li J."/>
        </authorList>
    </citation>
    <scope>NUCLEOTIDE SEQUENCE</scope>
    <source>
        <strain evidence="6">Dzin_1.0</strain>
    </source>
</reference>
<dbReference type="GO" id="GO:0008270">
    <property type="term" value="F:zinc ion binding"/>
    <property type="evidence" value="ECO:0007669"/>
    <property type="project" value="UniProtKB-KW"/>
</dbReference>
<accession>A0A9D5H5W7</accession>
<dbReference type="PANTHER" id="PTHR45969">
    <property type="entry name" value="RING ZINC FINGER PROTEIN-RELATED"/>
    <property type="match status" value="1"/>
</dbReference>
<keyword evidence="2 4" id="KW-0863">Zinc-finger</keyword>
<dbReference type="InterPro" id="IPR013083">
    <property type="entry name" value="Znf_RING/FYVE/PHD"/>
</dbReference>
<feature type="domain" description="RING-type" evidence="5">
    <location>
        <begin position="82"/>
        <end position="125"/>
    </location>
</feature>
<dbReference type="SUPFAM" id="SSF57850">
    <property type="entry name" value="RING/U-box"/>
    <property type="match status" value="1"/>
</dbReference>
<keyword evidence="7" id="KW-1185">Reference proteome</keyword>
<dbReference type="PANTHER" id="PTHR45969:SF33">
    <property type="entry name" value="RING ZINC FINGER PROTEIN-RELATED"/>
    <property type="match status" value="1"/>
</dbReference>
<evidence type="ECO:0000313" key="7">
    <source>
        <dbReference type="Proteomes" id="UP001085076"/>
    </source>
</evidence>